<reference evidence="1" key="1">
    <citation type="journal article" date="2021" name="Proc. Natl. Acad. Sci. U.S.A.">
        <title>A Catalog of Tens of Thousands of Viruses from Human Metagenomes Reveals Hidden Associations with Chronic Diseases.</title>
        <authorList>
            <person name="Tisza M.J."/>
            <person name="Buck C.B."/>
        </authorList>
    </citation>
    <scope>NUCLEOTIDE SEQUENCE</scope>
    <source>
        <strain evidence="1">CtBS918</strain>
    </source>
</reference>
<sequence>MEVVATVRAYLRKIYPIGFLERHAFTNLIMSP</sequence>
<proteinExistence type="predicted"/>
<name>A0A8S5RNH8_9VIRU</name>
<accession>A0A8S5RNH8</accession>
<protein>
    <submittedName>
        <fullName evidence="1">Uncharacterized protein</fullName>
    </submittedName>
</protein>
<evidence type="ECO:0000313" key="1">
    <source>
        <dbReference type="EMBL" id="DAE32862.1"/>
    </source>
</evidence>
<organism evidence="1">
    <name type="scientific">virus sp. ctBS918</name>
    <dbReference type="NCBI Taxonomy" id="2825807"/>
    <lineage>
        <taxon>Viruses</taxon>
    </lineage>
</organism>
<dbReference type="EMBL" id="BK059130">
    <property type="protein sequence ID" value="DAE32862.1"/>
    <property type="molecule type" value="Genomic_DNA"/>
</dbReference>